<dbReference type="EMBL" id="JARKIE010000218">
    <property type="protein sequence ID" value="KAJ7664930.1"/>
    <property type="molecule type" value="Genomic_DNA"/>
</dbReference>
<feature type="domain" description="Major facilitator superfamily (MFS) profile" evidence="6">
    <location>
        <begin position="1"/>
        <end position="140"/>
    </location>
</feature>
<evidence type="ECO:0000313" key="7">
    <source>
        <dbReference type="EMBL" id="KAJ7664930.1"/>
    </source>
</evidence>
<accession>A0AAD7CUZ6</accession>
<keyword evidence="8" id="KW-1185">Reference proteome</keyword>
<dbReference type="GO" id="GO:0022857">
    <property type="term" value="F:transmembrane transporter activity"/>
    <property type="evidence" value="ECO:0007669"/>
    <property type="project" value="InterPro"/>
</dbReference>
<evidence type="ECO:0000256" key="5">
    <source>
        <dbReference type="SAM" id="Phobius"/>
    </source>
</evidence>
<comment type="caution">
    <text evidence="7">The sequence shown here is derived from an EMBL/GenBank/DDBJ whole genome shotgun (WGS) entry which is preliminary data.</text>
</comment>
<evidence type="ECO:0000256" key="2">
    <source>
        <dbReference type="ARBA" id="ARBA00022692"/>
    </source>
</evidence>
<evidence type="ECO:0000256" key="4">
    <source>
        <dbReference type="ARBA" id="ARBA00023136"/>
    </source>
</evidence>
<proteinExistence type="predicted"/>
<feature type="transmembrane region" description="Helical" evidence="5">
    <location>
        <begin position="118"/>
        <end position="136"/>
    </location>
</feature>
<dbReference type="Pfam" id="PF07690">
    <property type="entry name" value="MFS_1"/>
    <property type="match status" value="1"/>
</dbReference>
<protein>
    <submittedName>
        <fullName evidence="7">Major facilitator superfamily domain-containing protein</fullName>
    </submittedName>
</protein>
<name>A0AAD7CUZ6_MYCRO</name>
<evidence type="ECO:0000256" key="1">
    <source>
        <dbReference type="ARBA" id="ARBA00004141"/>
    </source>
</evidence>
<evidence type="ECO:0000313" key="8">
    <source>
        <dbReference type="Proteomes" id="UP001221757"/>
    </source>
</evidence>
<reference evidence="7" key="1">
    <citation type="submission" date="2023-03" db="EMBL/GenBank/DDBJ databases">
        <title>Massive genome expansion in bonnet fungi (Mycena s.s.) driven by repeated elements and novel gene families across ecological guilds.</title>
        <authorList>
            <consortium name="Lawrence Berkeley National Laboratory"/>
            <person name="Harder C.B."/>
            <person name="Miyauchi S."/>
            <person name="Viragh M."/>
            <person name="Kuo A."/>
            <person name="Thoen E."/>
            <person name="Andreopoulos B."/>
            <person name="Lu D."/>
            <person name="Skrede I."/>
            <person name="Drula E."/>
            <person name="Henrissat B."/>
            <person name="Morin E."/>
            <person name="Kohler A."/>
            <person name="Barry K."/>
            <person name="LaButti K."/>
            <person name="Morin E."/>
            <person name="Salamov A."/>
            <person name="Lipzen A."/>
            <person name="Mereny Z."/>
            <person name="Hegedus B."/>
            <person name="Baldrian P."/>
            <person name="Stursova M."/>
            <person name="Weitz H."/>
            <person name="Taylor A."/>
            <person name="Grigoriev I.V."/>
            <person name="Nagy L.G."/>
            <person name="Martin F."/>
            <person name="Kauserud H."/>
        </authorList>
    </citation>
    <scope>NUCLEOTIDE SEQUENCE</scope>
    <source>
        <strain evidence="7">CBHHK067</strain>
    </source>
</reference>
<keyword evidence="2 5" id="KW-0812">Transmembrane</keyword>
<dbReference type="Proteomes" id="UP001221757">
    <property type="component" value="Unassembled WGS sequence"/>
</dbReference>
<evidence type="ECO:0000259" key="6">
    <source>
        <dbReference type="PROSITE" id="PS50850"/>
    </source>
</evidence>
<comment type="subcellular location">
    <subcellularLocation>
        <location evidence="1">Membrane</location>
        <topology evidence="1">Multi-pass membrane protein</topology>
    </subcellularLocation>
</comment>
<dbReference type="PANTHER" id="PTHR23502:SF149">
    <property type="entry name" value="TRANSPORTER, PUTATIVE-RELATED"/>
    <property type="match status" value="1"/>
</dbReference>
<dbReference type="PROSITE" id="PS50850">
    <property type="entry name" value="MFS"/>
    <property type="match status" value="1"/>
</dbReference>
<feature type="transmembrane region" description="Helical" evidence="5">
    <location>
        <begin position="340"/>
        <end position="363"/>
    </location>
</feature>
<dbReference type="SUPFAM" id="SSF103473">
    <property type="entry name" value="MFS general substrate transporter"/>
    <property type="match status" value="1"/>
</dbReference>
<keyword evidence="3 5" id="KW-1133">Transmembrane helix</keyword>
<dbReference type="AlphaFoldDB" id="A0AAD7CUZ6"/>
<dbReference type="InterPro" id="IPR036259">
    <property type="entry name" value="MFS_trans_sf"/>
</dbReference>
<feature type="transmembrane region" description="Helical" evidence="5">
    <location>
        <begin position="270"/>
        <end position="293"/>
    </location>
</feature>
<dbReference type="InterPro" id="IPR011701">
    <property type="entry name" value="MFS"/>
</dbReference>
<dbReference type="Gene3D" id="1.20.1250.20">
    <property type="entry name" value="MFS general substrate transporter like domains"/>
    <property type="match status" value="1"/>
</dbReference>
<keyword evidence="4 5" id="KW-0472">Membrane</keyword>
<evidence type="ECO:0000256" key="3">
    <source>
        <dbReference type="ARBA" id="ARBA00022989"/>
    </source>
</evidence>
<sequence>GWAGFMSGIANLLWVPLASRYGRRPILLVSVVGCTAASIWFGTTSHTYRSFLWARIILGFFMGPVECFAPMQIADLFFTADRSKMHAWFFINLLVSTNVGGALSGAFADSRAGWRSYFYFHTAMLAATFVLMVFCMPETSFRRSAALGRGVHGSTAFAEDDLDAKAEAASEKDTEQQATLALVGKGAPNSPLRLGGGSDPTYKALDALVRVAKAALIGPLWISIGWFGACKGILVGQNYVAAQIWQGSSTRNECSNVVLSIAPPYNFSNAAVGMTNIPAIVGTIGGCLFWGWFSDWDLARRTRNNGGVREPEMRLWPIIPGVIIGSIGIVIYAVGAQRGWSWVIILIIGTTLNFFGLIAPLVCGLSYSVDAYNRLAAEIGMLLATFGNAWIFGIGYFANDLLARRGYVVGLMFLMIPVWGMTVITIVYLFLGKSARHLTMNHSLLK</sequence>
<dbReference type="GO" id="GO:0005886">
    <property type="term" value="C:plasma membrane"/>
    <property type="evidence" value="ECO:0007669"/>
    <property type="project" value="TreeGrafter"/>
</dbReference>
<feature type="transmembrane region" description="Helical" evidence="5">
    <location>
        <begin position="375"/>
        <end position="398"/>
    </location>
</feature>
<gene>
    <name evidence="7" type="ORF">B0H17DRAFT_951718</name>
</gene>
<feature type="transmembrane region" description="Helical" evidence="5">
    <location>
        <begin position="410"/>
        <end position="431"/>
    </location>
</feature>
<feature type="transmembrane region" description="Helical" evidence="5">
    <location>
        <begin position="26"/>
        <end position="46"/>
    </location>
</feature>
<dbReference type="PANTHER" id="PTHR23502">
    <property type="entry name" value="MAJOR FACILITATOR SUPERFAMILY"/>
    <property type="match status" value="1"/>
</dbReference>
<dbReference type="InterPro" id="IPR020846">
    <property type="entry name" value="MFS_dom"/>
</dbReference>
<feature type="non-terminal residue" evidence="7">
    <location>
        <position position="446"/>
    </location>
</feature>
<organism evidence="7 8">
    <name type="scientific">Mycena rosella</name>
    <name type="common">Pink bonnet</name>
    <name type="synonym">Agaricus rosellus</name>
    <dbReference type="NCBI Taxonomy" id="1033263"/>
    <lineage>
        <taxon>Eukaryota</taxon>
        <taxon>Fungi</taxon>
        <taxon>Dikarya</taxon>
        <taxon>Basidiomycota</taxon>
        <taxon>Agaricomycotina</taxon>
        <taxon>Agaricomycetes</taxon>
        <taxon>Agaricomycetidae</taxon>
        <taxon>Agaricales</taxon>
        <taxon>Marasmiineae</taxon>
        <taxon>Mycenaceae</taxon>
        <taxon>Mycena</taxon>
    </lineage>
</organism>
<feature type="transmembrane region" description="Helical" evidence="5">
    <location>
        <begin position="52"/>
        <end position="74"/>
    </location>
</feature>
<feature type="transmembrane region" description="Helical" evidence="5">
    <location>
        <begin position="314"/>
        <end position="334"/>
    </location>
</feature>
<feature type="transmembrane region" description="Helical" evidence="5">
    <location>
        <begin position="86"/>
        <end position="106"/>
    </location>
</feature>
<feature type="transmembrane region" description="Helical" evidence="5">
    <location>
        <begin position="211"/>
        <end position="229"/>
    </location>
</feature>